<dbReference type="Proteomes" id="UP000295382">
    <property type="component" value="Unassembled WGS sequence"/>
</dbReference>
<keyword evidence="3" id="KW-1185">Reference proteome</keyword>
<accession>A0A4V2UIA5</accession>
<dbReference type="EMBL" id="SLZQ01000011">
    <property type="protein sequence ID" value="TCS35118.1"/>
    <property type="molecule type" value="Genomic_DNA"/>
</dbReference>
<dbReference type="InterPro" id="IPR036291">
    <property type="entry name" value="NAD(P)-bd_dom_sf"/>
</dbReference>
<dbReference type="SUPFAM" id="SSF51735">
    <property type="entry name" value="NAD(P)-binding Rossmann-fold domains"/>
    <property type="match status" value="1"/>
</dbReference>
<evidence type="ECO:0000313" key="3">
    <source>
        <dbReference type="Proteomes" id="UP000295382"/>
    </source>
</evidence>
<name>A0A4V2UIA5_PAULE</name>
<gene>
    <name evidence="2" type="ORF">EDC30_11131</name>
</gene>
<dbReference type="OrthoDB" id="2565354at2"/>
<feature type="domain" description="NAD-dependent epimerase/dehydratase" evidence="1">
    <location>
        <begin position="3"/>
        <end position="230"/>
    </location>
</feature>
<comment type="caution">
    <text evidence="2">The sequence shown here is derived from an EMBL/GenBank/DDBJ whole genome shotgun (WGS) entry which is preliminary data.</text>
</comment>
<dbReference type="RefSeq" id="WP_132259706.1">
    <property type="nucleotide sequence ID" value="NZ_SLZQ01000011.1"/>
</dbReference>
<organism evidence="2 3">
    <name type="scientific">Paucimonas lemoignei</name>
    <name type="common">Pseudomonas lemoignei</name>
    <dbReference type="NCBI Taxonomy" id="29443"/>
    <lineage>
        <taxon>Bacteria</taxon>
        <taxon>Pseudomonadati</taxon>
        <taxon>Pseudomonadota</taxon>
        <taxon>Betaproteobacteria</taxon>
        <taxon>Burkholderiales</taxon>
        <taxon>Burkholderiaceae</taxon>
        <taxon>Paucimonas</taxon>
    </lineage>
</organism>
<dbReference type="AlphaFoldDB" id="A0A4V2UIA5"/>
<dbReference type="Gene3D" id="3.40.50.720">
    <property type="entry name" value="NAD(P)-binding Rossmann-like Domain"/>
    <property type="match status" value="1"/>
</dbReference>
<evidence type="ECO:0000259" key="1">
    <source>
        <dbReference type="Pfam" id="PF01370"/>
    </source>
</evidence>
<proteinExistence type="predicted"/>
<reference evidence="2 3" key="1">
    <citation type="submission" date="2019-03" db="EMBL/GenBank/DDBJ databases">
        <title>Genomic Encyclopedia of Type Strains, Phase IV (KMG-IV): sequencing the most valuable type-strain genomes for metagenomic binning, comparative biology and taxonomic classification.</title>
        <authorList>
            <person name="Goeker M."/>
        </authorList>
    </citation>
    <scope>NUCLEOTIDE SEQUENCE [LARGE SCALE GENOMIC DNA]</scope>
    <source>
        <strain evidence="2 3">DSM 7445</strain>
    </source>
</reference>
<dbReference type="Pfam" id="PF01370">
    <property type="entry name" value="Epimerase"/>
    <property type="match status" value="1"/>
</dbReference>
<dbReference type="InterPro" id="IPR001509">
    <property type="entry name" value="Epimerase_deHydtase"/>
</dbReference>
<protein>
    <submittedName>
        <fullName evidence="2">Nucleoside-diphosphate-sugar epimerase</fullName>
    </submittedName>
</protein>
<evidence type="ECO:0000313" key="2">
    <source>
        <dbReference type="EMBL" id="TCS35118.1"/>
    </source>
</evidence>
<sequence>MRIAILGATSQIAKDLILSFAAQKSSDELVLFARRPDAVAAWLARTGLSGRYAIADFGTFGMETSFDALLNFVGVGNPAQAAAMGTAIFDITLQYDEMALHYQRRYPDCRYIFLSSGAAYGGNFEQPADENTRANIPINDLQPQDWYAAAKLHAECRHRSLAQFPIVDLRVFNYFSRTQDLSARFFITDLIRSICSGEKMITSPDNIMRDYLGPDDFSQLVSRVLAAPPANAALDCYTLAPTDKMSLLRAMQAQFGLAFEVRDGPAGVNATGMKMHYFSTNRKAAAFGYQPSRSSLDSVMDEARIVLNRSSAL</sequence>